<proteinExistence type="predicted"/>
<dbReference type="Pfam" id="PF00805">
    <property type="entry name" value="Pentapeptide"/>
    <property type="match status" value="1"/>
</dbReference>
<dbReference type="Gene3D" id="2.160.20.80">
    <property type="entry name" value="E3 ubiquitin-protein ligase SopA"/>
    <property type="match status" value="1"/>
</dbReference>
<reference evidence="1" key="1">
    <citation type="submission" date="2005-08" db="EMBL/GenBank/DDBJ databases">
        <title>Complete sequence of Chlorobium chlorochromatii CaD3.</title>
        <authorList>
            <person name="Copeland A."/>
            <person name="Lucas S."/>
            <person name="Lapidus A."/>
            <person name="Barry K."/>
            <person name="Detter J.C."/>
            <person name="Glavina T."/>
            <person name="Hammon N."/>
            <person name="Israni S."/>
            <person name="Pitluck S."/>
            <person name="Bryant D."/>
            <person name="Schmutz J."/>
            <person name="Larimer F."/>
            <person name="Land M."/>
            <person name="Kyrpides N."/>
            <person name="Ivanova N."/>
            <person name="Richardson P."/>
        </authorList>
    </citation>
    <scope>NUCLEOTIDE SEQUENCE [LARGE SCALE GENOMIC DNA]</scope>
    <source>
        <strain evidence="1">CaD3</strain>
    </source>
</reference>
<dbReference type="KEGG" id="cch:Cag_1295"/>
<dbReference type="InterPro" id="IPR001646">
    <property type="entry name" value="5peptide_repeat"/>
</dbReference>
<accession>Q3AR20</accession>
<sequence length="194" mass="22496">MFNHFIAMECYQQTFEKKDFYENPLTMGTYEECHFHGCTFINVDLSHYIFINCTFDGCDLSMVKLNNTSLQEVLFCNCKLLGVPFSDCRQLLLSFRLERCMARLALFCRLKLKGSLWSECMLQEADFSEADLSNALFERCEFPQATFFHTNLEGADFRTSWHYSINPATNRVRKARFSLAGIAGLLESFDVVIE</sequence>
<dbReference type="InterPro" id="IPR052949">
    <property type="entry name" value="PA_immunity-related"/>
</dbReference>
<organism evidence="1">
    <name type="scientific">Chlorobium chlorochromatii (strain CaD3)</name>
    <dbReference type="NCBI Taxonomy" id="340177"/>
    <lineage>
        <taxon>Bacteria</taxon>
        <taxon>Pseudomonadati</taxon>
        <taxon>Chlorobiota</taxon>
        <taxon>Chlorobiia</taxon>
        <taxon>Chlorobiales</taxon>
        <taxon>Chlorobiaceae</taxon>
        <taxon>Chlorobium/Pelodictyon group</taxon>
        <taxon>Chlorobium</taxon>
    </lineage>
</organism>
<dbReference type="PANTHER" id="PTHR42999">
    <property type="entry name" value="ANTIBIOTIC RESISTANCE PROTEIN MCBG"/>
    <property type="match status" value="1"/>
</dbReference>
<gene>
    <name evidence="1" type="ordered locus">Cag_1295</name>
</gene>
<dbReference type="eggNOG" id="COG1357">
    <property type="taxonomic scope" value="Bacteria"/>
</dbReference>
<protein>
    <submittedName>
        <fullName evidence="1">MCBG protein (Microcin resistance protein)-like protein</fullName>
    </submittedName>
</protein>
<dbReference type="STRING" id="340177.Cag_1295"/>
<name>Q3AR20_CHLCH</name>
<dbReference type="Pfam" id="PF13599">
    <property type="entry name" value="Pentapeptide_4"/>
    <property type="match status" value="1"/>
</dbReference>
<dbReference type="PANTHER" id="PTHR42999:SF1">
    <property type="entry name" value="PENTAPEPTIDE REPEAT-CONTAINING PROTEIN"/>
    <property type="match status" value="1"/>
</dbReference>
<dbReference type="EMBL" id="CP000108">
    <property type="protein sequence ID" value="ABB28555.1"/>
    <property type="molecule type" value="Genomic_DNA"/>
</dbReference>
<dbReference type="SUPFAM" id="SSF141571">
    <property type="entry name" value="Pentapeptide repeat-like"/>
    <property type="match status" value="1"/>
</dbReference>
<dbReference type="HOGENOM" id="CLU_033401_5_3_10"/>
<dbReference type="AlphaFoldDB" id="Q3AR20"/>
<evidence type="ECO:0000313" key="1">
    <source>
        <dbReference type="EMBL" id="ABB28555.1"/>
    </source>
</evidence>